<dbReference type="InterPro" id="IPR036052">
    <property type="entry name" value="TrpB-like_PALP_sf"/>
</dbReference>
<name>A0A0P1EZT5_9RHOB</name>
<sequence>MVEFPQAGFVPNPTPIERLDRLSDALGVDLWVKRDDLAGPSFGGNKTRQLDFYLGAALAQECDTILITGAVQSNFVRTAAALAAKLGMRTIVQLEARVPVQDELYQSSGNVLLNQLLGAEVILYPEGEDEAGADAALRARAEEERAKGSRPYVIPLALGNPPLGALGYVDAAKEIIDQKSDFDFVAVASGSGLTHAGLLSGFHARGFAGRVVGSCVRRDAVQQRVRIRTVLDDIEALTPATKHVPSELISIWDGALDPGYGQIGPAAFSAMTMMGQNEGLVLDPVYTAKVFAAIPALVGSGEIAKGSRVLFVHTGGLASFFAYQTDLKRMLGVD</sequence>
<dbReference type="EMBL" id="CYRX01000026">
    <property type="protein sequence ID" value="CUH60621.1"/>
    <property type="molecule type" value="Genomic_DNA"/>
</dbReference>
<keyword evidence="3 5" id="KW-0663">Pyridoxal phosphate</keyword>
<dbReference type="Pfam" id="PF00291">
    <property type="entry name" value="PALP"/>
    <property type="match status" value="1"/>
</dbReference>
<evidence type="ECO:0000256" key="1">
    <source>
        <dbReference type="ARBA" id="ARBA00001933"/>
    </source>
</evidence>
<dbReference type="GO" id="GO:0019148">
    <property type="term" value="F:D-cysteine desulfhydrase activity"/>
    <property type="evidence" value="ECO:0007669"/>
    <property type="project" value="UniProtKB-EC"/>
</dbReference>
<comment type="similarity">
    <text evidence="2">Belongs to the ACC deaminase/D-cysteine desulfhydrase family.</text>
</comment>
<feature type="modified residue" description="N6-(pyridoxal phosphate)lysine" evidence="5">
    <location>
        <position position="46"/>
    </location>
</feature>
<dbReference type="Proteomes" id="UP000051298">
    <property type="component" value="Unassembled WGS sequence"/>
</dbReference>
<proteinExistence type="inferred from homology"/>
<accession>A0A0P1EZT5</accession>
<evidence type="ECO:0000256" key="2">
    <source>
        <dbReference type="ARBA" id="ARBA00008639"/>
    </source>
</evidence>
<dbReference type="PANTHER" id="PTHR43780">
    <property type="entry name" value="1-AMINOCYCLOPROPANE-1-CARBOXYLATE DEAMINASE-RELATED"/>
    <property type="match status" value="1"/>
</dbReference>
<dbReference type="InterPro" id="IPR027278">
    <property type="entry name" value="ACCD_DCysDesulf"/>
</dbReference>
<feature type="active site" description="Nucleophile" evidence="4">
    <location>
        <position position="73"/>
    </location>
</feature>
<dbReference type="PIRSF" id="PIRSF006278">
    <property type="entry name" value="ACCD_DCysDesulf"/>
    <property type="match status" value="1"/>
</dbReference>
<evidence type="ECO:0000256" key="5">
    <source>
        <dbReference type="PIRSR" id="PIRSR006278-2"/>
    </source>
</evidence>
<evidence type="ECO:0000313" key="8">
    <source>
        <dbReference type="Proteomes" id="UP000051298"/>
    </source>
</evidence>
<dbReference type="PANTHER" id="PTHR43780:SF2">
    <property type="entry name" value="1-AMINOCYCLOPROPANE-1-CARBOXYLATE DEAMINASE-RELATED"/>
    <property type="match status" value="1"/>
</dbReference>
<gene>
    <name evidence="7" type="primary">dcyD</name>
    <name evidence="7" type="ORF">THS5294_01916</name>
</gene>
<dbReference type="RefSeq" id="WP_058123548.1">
    <property type="nucleotide sequence ID" value="NZ_CP107618.1"/>
</dbReference>
<keyword evidence="7" id="KW-0456">Lyase</keyword>
<dbReference type="InterPro" id="IPR001926">
    <property type="entry name" value="TrpB-like_PALP"/>
</dbReference>
<reference evidence="7 8" key="1">
    <citation type="submission" date="2015-09" db="EMBL/GenBank/DDBJ databases">
        <authorList>
            <consortium name="Swine Surveillance"/>
        </authorList>
    </citation>
    <scope>NUCLEOTIDE SEQUENCE [LARGE SCALE GENOMIC DNA]</scope>
    <source>
        <strain evidence="7 8">CECT 5294</strain>
    </source>
</reference>
<dbReference type="SUPFAM" id="SSF53686">
    <property type="entry name" value="Tryptophan synthase beta subunit-like PLP-dependent enzymes"/>
    <property type="match status" value="1"/>
</dbReference>
<comment type="cofactor">
    <cofactor evidence="1">
        <name>pyridoxal 5'-phosphate</name>
        <dbReference type="ChEBI" id="CHEBI:597326"/>
    </cofactor>
</comment>
<dbReference type="Gene3D" id="3.40.50.1100">
    <property type="match status" value="2"/>
</dbReference>
<evidence type="ECO:0000259" key="6">
    <source>
        <dbReference type="Pfam" id="PF00291"/>
    </source>
</evidence>
<protein>
    <submittedName>
        <fullName evidence="7">D-cysteine desulfhydrase</fullName>
        <ecNumber evidence="7">4.4.1.15</ecNumber>
    </submittedName>
</protein>
<dbReference type="EC" id="4.4.1.15" evidence="7"/>
<feature type="domain" description="Tryptophan synthase beta chain-like PALP" evidence="6">
    <location>
        <begin position="12"/>
        <end position="315"/>
    </location>
</feature>
<evidence type="ECO:0000256" key="3">
    <source>
        <dbReference type="ARBA" id="ARBA00022898"/>
    </source>
</evidence>
<evidence type="ECO:0000313" key="7">
    <source>
        <dbReference type="EMBL" id="CUH60621.1"/>
    </source>
</evidence>
<organism evidence="7 8">
    <name type="scientific">Thalassobacter stenotrophicus</name>
    <dbReference type="NCBI Taxonomy" id="266809"/>
    <lineage>
        <taxon>Bacteria</taxon>
        <taxon>Pseudomonadati</taxon>
        <taxon>Pseudomonadota</taxon>
        <taxon>Alphaproteobacteria</taxon>
        <taxon>Rhodobacterales</taxon>
        <taxon>Roseobacteraceae</taxon>
        <taxon>Thalassobacter</taxon>
    </lineage>
</organism>
<dbReference type="AlphaFoldDB" id="A0A0P1EZT5"/>
<evidence type="ECO:0000256" key="4">
    <source>
        <dbReference type="PIRSR" id="PIRSR006278-1"/>
    </source>
</evidence>